<dbReference type="Proteomes" id="UP000094569">
    <property type="component" value="Unassembled WGS sequence"/>
</dbReference>
<evidence type="ECO:0000259" key="1">
    <source>
        <dbReference type="Pfam" id="PF01323"/>
    </source>
</evidence>
<dbReference type="InterPro" id="IPR001853">
    <property type="entry name" value="DSBA-like_thioredoxin_dom"/>
</dbReference>
<dbReference type="Pfam" id="PF01323">
    <property type="entry name" value="DSBA"/>
    <property type="match status" value="1"/>
</dbReference>
<feature type="domain" description="DSBA-like thioredoxin" evidence="1">
    <location>
        <begin position="5"/>
        <end position="211"/>
    </location>
</feature>
<evidence type="ECO:0000313" key="2">
    <source>
        <dbReference type="EMBL" id="ODM23643.1"/>
    </source>
</evidence>
<protein>
    <recommendedName>
        <fullName evidence="1">DSBA-like thioredoxin domain-containing protein</fullName>
    </recommendedName>
</protein>
<dbReference type="Gene3D" id="3.40.30.10">
    <property type="entry name" value="Glutaredoxin"/>
    <property type="match status" value="1"/>
</dbReference>
<dbReference type="GO" id="GO:0016491">
    <property type="term" value="F:oxidoreductase activity"/>
    <property type="evidence" value="ECO:0007669"/>
    <property type="project" value="InterPro"/>
</dbReference>
<dbReference type="OrthoDB" id="1930760at2759"/>
<dbReference type="VEuPathDB" id="FungiDB:SI65_01232"/>
<dbReference type="EMBL" id="JXNT01000001">
    <property type="protein sequence ID" value="ODM23643.1"/>
    <property type="molecule type" value="Genomic_DNA"/>
</dbReference>
<comment type="caution">
    <text evidence="2">The sequence shown here is derived from an EMBL/GenBank/DDBJ whole genome shotgun (WGS) entry which is preliminary data.</text>
</comment>
<accession>A0A1E3BRP5</accession>
<keyword evidence="3" id="KW-1185">Reference proteome</keyword>
<dbReference type="AlphaFoldDB" id="A0A1E3BRP5"/>
<name>A0A1E3BRP5_ASPCR</name>
<dbReference type="CDD" id="cd03024">
    <property type="entry name" value="DsbA_FrnE"/>
    <property type="match status" value="1"/>
</dbReference>
<dbReference type="InterPro" id="IPR036249">
    <property type="entry name" value="Thioredoxin-like_sf"/>
</dbReference>
<dbReference type="SUPFAM" id="SSF52833">
    <property type="entry name" value="Thioredoxin-like"/>
    <property type="match status" value="1"/>
</dbReference>
<sequence>MTNFTIQIISDTVCPWCYVGYRRLTRAIASHKTTHPSDTFTLSWQAFYLNPSAAQYPGVDKHQHYASKFGEERVSALFGRLAAAGEDDGIKFRFGGRTGNTRDSHRVIWYAGQLDKQSEKRGLATKVVEGLFRAYFEEEKNITDREVLVDAAVNAGIGKDEVVKLLESGEGGAEVDEEAERARRRLVTGVPYFTVQGHYAIGGAEEPDVFLGVFNRVKEEEK</sequence>
<dbReference type="PANTHER" id="PTHR13887:SF41">
    <property type="entry name" value="THIOREDOXIN SUPERFAMILY PROTEIN"/>
    <property type="match status" value="1"/>
</dbReference>
<proteinExistence type="predicted"/>
<organism evidence="2 3">
    <name type="scientific">Aspergillus cristatus</name>
    <name type="common">Chinese Fuzhuan brick tea-fermentation fungus</name>
    <name type="synonym">Eurotium cristatum</name>
    <dbReference type="NCBI Taxonomy" id="573508"/>
    <lineage>
        <taxon>Eukaryota</taxon>
        <taxon>Fungi</taxon>
        <taxon>Dikarya</taxon>
        <taxon>Ascomycota</taxon>
        <taxon>Pezizomycotina</taxon>
        <taxon>Eurotiomycetes</taxon>
        <taxon>Eurotiomycetidae</taxon>
        <taxon>Eurotiales</taxon>
        <taxon>Aspergillaceae</taxon>
        <taxon>Aspergillus</taxon>
        <taxon>Aspergillus subgen. Aspergillus</taxon>
    </lineage>
</organism>
<dbReference type="PANTHER" id="PTHR13887">
    <property type="entry name" value="GLUTATHIONE S-TRANSFERASE KAPPA"/>
    <property type="match status" value="1"/>
</dbReference>
<dbReference type="STRING" id="573508.A0A1E3BRP5"/>
<gene>
    <name evidence="2" type="ORF">SI65_01232</name>
</gene>
<evidence type="ECO:0000313" key="3">
    <source>
        <dbReference type="Proteomes" id="UP000094569"/>
    </source>
</evidence>
<reference evidence="2 3" key="1">
    <citation type="journal article" date="2016" name="BMC Genomics">
        <title>Comparative genomic and transcriptomic analyses of the Fuzhuan brick tea-fermentation fungus Aspergillus cristatus.</title>
        <authorList>
            <person name="Ge Y."/>
            <person name="Wang Y."/>
            <person name="Liu Y."/>
            <person name="Tan Y."/>
            <person name="Ren X."/>
            <person name="Zhang X."/>
            <person name="Hyde K.D."/>
            <person name="Liu Y."/>
            <person name="Liu Z."/>
        </authorList>
    </citation>
    <scope>NUCLEOTIDE SEQUENCE [LARGE SCALE GENOMIC DNA]</scope>
    <source>
        <strain evidence="2 3">GZAAS20.1005</strain>
    </source>
</reference>